<comment type="caution">
    <text evidence="1">The sequence shown here is derived from an EMBL/GenBank/DDBJ whole genome shotgun (WGS) entry which is preliminary data.</text>
</comment>
<organism evidence="1 2">
    <name type="scientific">Dioscorea alata</name>
    <name type="common">Purple yam</name>
    <dbReference type="NCBI Taxonomy" id="55571"/>
    <lineage>
        <taxon>Eukaryota</taxon>
        <taxon>Viridiplantae</taxon>
        <taxon>Streptophyta</taxon>
        <taxon>Embryophyta</taxon>
        <taxon>Tracheophyta</taxon>
        <taxon>Spermatophyta</taxon>
        <taxon>Magnoliopsida</taxon>
        <taxon>Liliopsida</taxon>
        <taxon>Dioscoreales</taxon>
        <taxon>Dioscoreaceae</taxon>
        <taxon>Dioscorea</taxon>
    </lineage>
</organism>
<evidence type="ECO:0000313" key="2">
    <source>
        <dbReference type="Proteomes" id="UP000827976"/>
    </source>
</evidence>
<keyword evidence="2" id="KW-1185">Reference proteome</keyword>
<proteinExistence type="predicted"/>
<reference evidence="2" key="1">
    <citation type="journal article" date="2022" name="Nat. Commun.">
        <title>Chromosome evolution and the genetic basis of agronomically important traits in greater yam.</title>
        <authorList>
            <person name="Bredeson J.V."/>
            <person name="Lyons J.B."/>
            <person name="Oniyinde I.O."/>
            <person name="Okereke N.R."/>
            <person name="Kolade O."/>
            <person name="Nnabue I."/>
            <person name="Nwadili C.O."/>
            <person name="Hribova E."/>
            <person name="Parker M."/>
            <person name="Nwogha J."/>
            <person name="Shu S."/>
            <person name="Carlson J."/>
            <person name="Kariba R."/>
            <person name="Muthemba S."/>
            <person name="Knop K."/>
            <person name="Barton G.J."/>
            <person name="Sherwood A.V."/>
            <person name="Lopez-Montes A."/>
            <person name="Asiedu R."/>
            <person name="Jamnadass R."/>
            <person name="Muchugi A."/>
            <person name="Goodstein D."/>
            <person name="Egesi C.N."/>
            <person name="Featherston J."/>
            <person name="Asfaw A."/>
            <person name="Simpson G.G."/>
            <person name="Dolezel J."/>
            <person name="Hendre P.S."/>
            <person name="Van Deynze A."/>
            <person name="Kumar P.L."/>
            <person name="Obidiegwu J.E."/>
            <person name="Bhattacharjee R."/>
            <person name="Rokhsar D.S."/>
        </authorList>
    </citation>
    <scope>NUCLEOTIDE SEQUENCE [LARGE SCALE GENOMIC DNA]</scope>
    <source>
        <strain evidence="2">cv. TDa95/00328</strain>
    </source>
</reference>
<protein>
    <submittedName>
        <fullName evidence="1">NUC153 domain-containing protein</fullName>
    </submittedName>
</protein>
<sequence length="704" mass="81100">MKPLLNLAKKRKKKDKPKKQRPDVEDDSQKPTMESLDRSQDAVTKIQKKKKKQKVEREHGEKKKERKNKDVITDERFASMHYDPRFQRMPKKEAKVVVDSRFSSMFTDENFAKSSAPVDKRGRKRKGKGVNPLLHYYLQEEEPKVKEKDERESSEEEFEKPESVDDESSSTGEDDDDDDEYSVDSEICRYLTANLEGAPQIENETHRLAVMNMDWDHIKAVDLYVVMNSCLPKGGQILSVAVYPSEFGLKCMEIEAVHGPSALIDSNEGESDDEAEIDNERLRVYELNRLRYYYAVVVCDSSATANHIYKTLDGTELLKTSNVFDLRFIPDSMEFKHPPREITTEAPISYKEPEYHTRALQHSKVKLSWEEDEPQRTKLLRRKCNPNQLDEFKDYLASTDEDSDEDDEENGAGGNGEAKRQLEIEKFRALLQSQSGNGSESDSDKDDGKDMEITFNTGLEDLSKRILEKRDKKSETVWETVLRKRKEKKAARKKRSKYSSDDESSDFDAQVADEQPDDFFVEEEPMDVDVDANASEKHVKVSKKGGKNKKGRREQTPELAKEREASKAELELLFAEDQGADSAPKGYNLKPKKKVKGKKGKKEELIEDKLPTIDYSEDLRFSAMLNNPMFALDPTDPQYKRSAPYARQKLQKQSKVDMKDSIVEEVPIRKEEEVSLPSSRKDEYEFSATVRSLKRNIGTFKKQH</sequence>
<accession>A0ACB7VYU6</accession>
<gene>
    <name evidence="1" type="ORF">IHE45_06G090800</name>
</gene>
<dbReference type="Proteomes" id="UP000827976">
    <property type="component" value="Chromosome 6"/>
</dbReference>
<dbReference type="EMBL" id="CM037016">
    <property type="protein sequence ID" value="KAH7679934.1"/>
    <property type="molecule type" value="Genomic_DNA"/>
</dbReference>
<evidence type="ECO:0000313" key="1">
    <source>
        <dbReference type="EMBL" id="KAH7679934.1"/>
    </source>
</evidence>
<name>A0ACB7VYU6_DIOAL</name>